<proteinExistence type="predicted"/>
<evidence type="ECO:0000313" key="1">
    <source>
        <dbReference type="EMBL" id="KJV78867.1"/>
    </source>
</evidence>
<protein>
    <submittedName>
        <fullName evidence="1">Uncharacterized protein</fullName>
    </submittedName>
</protein>
<comment type="caution">
    <text evidence="1">The sequence shown here is derived from an EMBL/GenBank/DDBJ whole genome shotgun (WGS) entry which is preliminary data.</text>
</comment>
<dbReference type="EMBL" id="LAOC01000001">
    <property type="protein sequence ID" value="KJV78867.1"/>
    <property type="molecule type" value="Genomic_DNA"/>
</dbReference>
<accession>A0A0F3PFZ5</accession>
<reference evidence="1 2" key="1">
    <citation type="submission" date="2015-01" db="EMBL/GenBank/DDBJ databases">
        <title>Genome Sequencing of Rickettsiales.</title>
        <authorList>
            <person name="Daugherty S.C."/>
            <person name="Su Q."/>
            <person name="Abolude K."/>
            <person name="Beier-Sexton M."/>
            <person name="Carlyon J.A."/>
            <person name="Carter R."/>
            <person name="Day N.P."/>
            <person name="Dumler S.J."/>
            <person name="Dyachenko V."/>
            <person name="Godinez A."/>
            <person name="Kurtti T.J."/>
            <person name="Lichay M."/>
            <person name="Mullins K.E."/>
            <person name="Ott S."/>
            <person name="Pappas-Brown V."/>
            <person name="Paris D.H."/>
            <person name="Patel P."/>
            <person name="Richards A.L."/>
            <person name="Sadzewicz L."/>
            <person name="Sears K."/>
            <person name="Seidman D."/>
            <person name="Sengamalay N."/>
            <person name="Stenos J."/>
            <person name="Tallon L.J."/>
            <person name="Vincent G."/>
            <person name="Fraser C.M."/>
            <person name="Munderloh U."/>
            <person name="Dunning-Hotopp J.C."/>
        </authorList>
    </citation>
    <scope>NUCLEOTIDE SEQUENCE [LARGE SCALE GENOMIC DNA]</scope>
    <source>
        <strain evidence="1 2">Ect</strain>
    </source>
</reference>
<dbReference type="Proteomes" id="UP000033591">
    <property type="component" value="Unassembled WGS sequence"/>
</dbReference>
<organism evidence="1 2">
    <name type="scientific">Rickettsia rhipicephali str. Ect</name>
    <dbReference type="NCBI Taxonomy" id="1359199"/>
    <lineage>
        <taxon>Bacteria</taxon>
        <taxon>Pseudomonadati</taxon>
        <taxon>Pseudomonadota</taxon>
        <taxon>Alphaproteobacteria</taxon>
        <taxon>Rickettsiales</taxon>
        <taxon>Rickettsiaceae</taxon>
        <taxon>Rickettsieae</taxon>
        <taxon>Rickettsia</taxon>
        <taxon>spotted fever group</taxon>
    </lineage>
</organism>
<dbReference type="PATRIC" id="fig|1359199.3.peg.1272"/>
<gene>
    <name evidence="1" type="ORF">RMAECT_1291</name>
</gene>
<name>A0A0F3PFZ5_RICRH</name>
<sequence length="149" mass="16911">MLPPTPRSKAWLNVTYSVLIHTKSLRKYRIIDYDITCSVYYEILKAMGSIILPYSIRSTVIIVRYFVIAPILTIPYSSLPDLFKLLYKVNCLSFMLLVFTKSNSEFGHSNIILAPFILPVTVVISSSKLSMDVLLCKLILVAFNIVELS</sequence>
<dbReference type="AlphaFoldDB" id="A0A0F3PFZ5"/>
<evidence type="ECO:0000313" key="2">
    <source>
        <dbReference type="Proteomes" id="UP000033591"/>
    </source>
</evidence>